<dbReference type="AlphaFoldDB" id="A0A7R9BP68"/>
<dbReference type="Pfam" id="PF04053">
    <property type="entry name" value="B-prop_COPA_B_2nd"/>
    <property type="match status" value="1"/>
</dbReference>
<feature type="domain" description="COPA/B TPR" evidence="18">
    <location>
        <begin position="609"/>
        <end position="723"/>
    </location>
</feature>
<evidence type="ECO:0000256" key="1">
    <source>
        <dbReference type="ARBA" id="ARBA00004255"/>
    </source>
</evidence>
<dbReference type="Gene3D" id="2.130.10.10">
    <property type="entry name" value="YVTN repeat-like/Quinoprotein amine dehydrogenase"/>
    <property type="match status" value="1"/>
</dbReference>
<dbReference type="InterPro" id="IPR019775">
    <property type="entry name" value="WD40_repeat_CS"/>
</dbReference>
<dbReference type="EMBL" id="CAJPEX010001046">
    <property type="protein sequence ID" value="CAG0918031.1"/>
    <property type="molecule type" value="Genomic_DNA"/>
</dbReference>
<keyword evidence="8" id="KW-0653">Protein transport</keyword>
<keyword evidence="10" id="KW-0472">Membrane</keyword>
<accession>A0A7R9BP68</accession>
<evidence type="ECO:0000256" key="6">
    <source>
        <dbReference type="ARBA" id="ARBA00022737"/>
    </source>
</evidence>
<dbReference type="CDD" id="cd00200">
    <property type="entry name" value="WD40"/>
    <property type="match status" value="1"/>
</dbReference>
<dbReference type="GO" id="GO:0006886">
    <property type="term" value="P:intracellular protein transport"/>
    <property type="evidence" value="ECO:0007669"/>
    <property type="project" value="InterPro"/>
</dbReference>
<keyword evidence="4" id="KW-0963">Cytoplasm</keyword>
<keyword evidence="5 16" id="KW-0853">WD repeat</keyword>
<dbReference type="InterPro" id="IPR011048">
    <property type="entry name" value="Haem_d1_sf"/>
</dbReference>
<organism evidence="19">
    <name type="scientific">Notodromas monacha</name>
    <dbReference type="NCBI Taxonomy" id="399045"/>
    <lineage>
        <taxon>Eukaryota</taxon>
        <taxon>Metazoa</taxon>
        <taxon>Ecdysozoa</taxon>
        <taxon>Arthropoda</taxon>
        <taxon>Crustacea</taxon>
        <taxon>Oligostraca</taxon>
        <taxon>Ostracoda</taxon>
        <taxon>Podocopa</taxon>
        <taxon>Podocopida</taxon>
        <taxon>Cypridocopina</taxon>
        <taxon>Cypridoidea</taxon>
        <taxon>Cyprididae</taxon>
        <taxon>Notodromas</taxon>
    </lineage>
</organism>
<evidence type="ECO:0000313" key="19">
    <source>
        <dbReference type="EMBL" id="CAD7277879.1"/>
    </source>
</evidence>
<keyword evidence="7" id="KW-0931">ER-Golgi transport</keyword>
<feature type="repeat" description="WD" evidence="16">
    <location>
        <begin position="121"/>
        <end position="155"/>
    </location>
</feature>
<dbReference type="InterPro" id="IPR006692">
    <property type="entry name" value="Beta-prop_COPA/B_2nd"/>
</dbReference>
<dbReference type="GO" id="GO:0006890">
    <property type="term" value="P:retrograde vesicle-mediated transport, Golgi to endoplasmic reticulum"/>
    <property type="evidence" value="ECO:0007669"/>
    <property type="project" value="TreeGrafter"/>
</dbReference>
<feature type="repeat" description="WD" evidence="16">
    <location>
        <begin position="79"/>
        <end position="120"/>
    </location>
</feature>
<comment type="function">
    <text evidence="11">The coatomer is a cytosolic protein complex that binds to dilysine motifs and reversibly associates with Golgi non-clathrin-coated vesicles, which further mediate biosynthetic protein transport from the ER, via the Golgi up to the trans Golgi network. Coatomer complex is required for budding from Golgi membranes, and is essential for the retrograde Golgi-to-ER transport of dilysine-tagged proteins. In mammals, the coatomer can only be recruited by membranes associated to ADP-ribosylation factors (ARFs), which are small GTP-binding proteins; the complex also influences the Golgi structural integrity, as well as the processing, activity, and endocytic recycling of LDL receptors.</text>
</comment>
<dbReference type="Gene3D" id="1.25.40.470">
    <property type="match status" value="1"/>
</dbReference>
<keyword evidence="20" id="KW-1185">Reference proteome</keyword>
<evidence type="ECO:0000256" key="7">
    <source>
        <dbReference type="ARBA" id="ARBA00022892"/>
    </source>
</evidence>
<dbReference type="PANTHER" id="PTHR19876:SF1">
    <property type="entry name" value="COATOMER SUBUNIT ALPHA"/>
    <property type="match status" value="1"/>
</dbReference>
<keyword evidence="3" id="KW-0813">Transport</keyword>
<gene>
    <name evidence="19" type="ORF">NMOB1V02_LOCUS5599</name>
</gene>
<feature type="domain" description="COPA/B second beta-propeller" evidence="17">
    <location>
        <begin position="351"/>
        <end position="581"/>
    </location>
</feature>
<dbReference type="InterPro" id="IPR015943">
    <property type="entry name" value="WD40/YVTN_repeat-like_dom_sf"/>
</dbReference>
<comment type="subunit">
    <text evidence="13">Oligomeric complex that consists of at least the alpha, beta, beta', gamma, delta, epsilon and zeta subunits. Interacts with SCYL1. Interacts with JAGN1. Interacts with TMEM41B. Interacts with SVEP1. Probably interacts with PEX11A.</text>
</comment>
<dbReference type="GO" id="GO:0005198">
    <property type="term" value="F:structural molecule activity"/>
    <property type="evidence" value="ECO:0007669"/>
    <property type="project" value="InterPro"/>
</dbReference>
<feature type="repeat" description="WD" evidence="16">
    <location>
        <begin position="193"/>
        <end position="234"/>
    </location>
</feature>
<keyword evidence="6" id="KW-0677">Repeat</keyword>
<dbReference type="PROSITE" id="PS00678">
    <property type="entry name" value="WD_REPEATS_1"/>
    <property type="match status" value="1"/>
</dbReference>
<evidence type="ECO:0000259" key="18">
    <source>
        <dbReference type="Pfam" id="PF23953"/>
    </source>
</evidence>
<dbReference type="InterPro" id="IPR050844">
    <property type="entry name" value="Coatomer_complex_subunit"/>
</dbReference>
<evidence type="ECO:0000256" key="10">
    <source>
        <dbReference type="ARBA" id="ARBA00023136"/>
    </source>
</evidence>
<evidence type="ECO:0000259" key="17">
    <source>
        <dbReference type="Pfam" id="PF04053"/>
    </source>
</evidence>
<keyword evidence="9" id="KW-0333">Golgi apparatus</keyword>
<dbReference type="Pfam" id="PF23953">
    <property type="entry name" value="TPR_COPA_B"/>
    <property type="match status" value="1"/>
</dbReference>
<name>A0A7R9BP68_9CRUS</name>
<evidence type="ECO:0000256" key="5">
    <source>
        <dbReference type="ARBA" id="ARBA00022574"/>
    </source>
</evidence>
<dbReference type="InterPro" id="IPR020472">
    <property type="entry name" value="WD40_PAC1"/>
</dbReference>
<evidence type="ECO:0000256" key="13">
    <source>
        <dbReference type="ARBA" id="ARBA00062633"/>
    </source>
</evidence>
<proteinExistence type="predicted"/>
<sequence>MLTKFENKSARVKGLSFHPKRPWILASLHTGVIQLWDYRMCTLLEKFDEHDGPVRGIHFHDKQPLFVWNYKQHRCLFNLLGHLDYIRTTFFHHEYPWILSASDDQTIRIWNWQSRNCVCVLTGHNHYVMCAQFHPSEDLVVSASLDQTVRVWDISGLRKKNVAPGPGGLEDHLRTPGATDLFGQVDAVVKHVLEGHDRGVNWAAFHPSLPLVVSGADDRQIKLWRMSESKAWEVDTCRGHYNNVSCALFHPRQDMMLSNSEDKSIRVWDMTKRTCLHTFRREHDRFWVLAAHPTLNLFAAGHDAGMLVFKLERERPAHTVVGNLVYYIKERFLRRLDLGSSKDIAVMQLRGGYRTPVHQISYNPAENALLVVNRTSNSENSVYDFYAAVPNPDTTSSSDNDSPDAPESKRSAGLTAVWVARNRFAVFDKTHSLVIKNLKNEVTKKVQIPNCEEIYYAGTGVLLLRDADTVTLFDIQQKRALVHTKFAKCRHVVWSSDMAHVALLSRHQVALCTRKLEPLCTIQETAKIKSGAWDDSGVFIYTTANHIKYAIMSSGDSGIVRTLDVPIYITKVRGNTLYCLDRDARPISLTINPTEYKFKLALINRRYDEVLHMVRTSKLVGQSIIAYLQKRGFPEVALHFVKDERTRFGLALECGNIDAALDAARALDDKACWDRLGEAALMRGNHQVVEMCYQRTKNFDRLAFLYLITGNLDKLRKMMKIAEMSFL</sequence>
<evidence type="ECO:0000256" key="3">
    <source>
        <dbReference type="ARBA" id="ARBA00022448"/>
    </source>
</evidence>
<dbReference type="FunFam" id="2.130.10.10:FF:000010">
    <property type="entry name" value="Coatomer subunit alpha"/>
    <property type="match status" value="1"/>
</dbReference>
<dbReference type="EMBL" id="OA883083">
    <property type="protein sequence ID" value="CAD7277879.1"/>
    <property type="molecule type" value="Genomic_DNA"/>
</dbReference>
<dbReference type="PANTHER" id="PTHR19876">
    <property type="entry name" value="COATOMER"/>
    <property type="match status" value="1"/>
</dbReference>
<dbReference type="PROSITE" id="PS50082">
    <property type="entry name" value="WD_REPEATS_2"/>
    <property type="match status" value="4"/>
</dbReference>
<protein>
    <recommendedName>
        <fullName evidence="14">Coatomer subunit alpha</fullName>
    </recommendedName>
    <alternativeName>
        <fullName evidence="15">Alpha-coat protein</fullName>
    </alternativeName>
</protein>
<dbReference type="InterPro" id="IPR001680">
    <property type="entry name" value="WD40_rpt"/>
</dbReference>
<dbReference type="SUPFAM" id="SSF51004">
    <property type="entry name" value="C-terminal (heme d1) domain of cytochrome cd1-nitrite reductase"/>
    <property type="match status" value="1"/>
</dbReference>
<dbReference type="OrthoDB" id="10261470at2759"/>
<comment type="function">
    <text evidence="12">Xenin stimulates exocrine pancreatic secretion. It inhibits pentagastrin-stimulated secretion of acid, to induce exocrine pancreatic secretion and to affect small and large intestinal motility. In the gut, xenin interacts with the neurotensin receptor.</text>
</comment>
<dbReference type="GO" id="GO:0006888">
    <property type="term" value="P:endoplasmic reticulum to Golgi vesicle-mediated transport"/>
    <property type="evidence" value="ECO:0007669"/>
    <property type="project" value="TreeGrafter"/>
</dbReference>
<comment type="subcellular location">
    <subcellularLocation>
        <location evidence="2">Cytoplasmic vesicle</location>
        <location evidence="2">COPI-coated vesicle membrane</location>
        <topology evidence="2">Peripheral membrane protein</topology>
        <orientation evidence="2">Cytoplasmic side</orientation>
    </subcellularLocation>
    <subcellularLocation>
        <location evidence="1">Golgi apparatus membrane</location>
        <topology evidence="1">Peripheral membrane protein</topology>
        <orientation evidence="1">Cytoplasmic side</orientation>
    </subcellularLocation>
</comment>
<dbReference type="InterPro" id="IPR047312">
    <property type="entry name" value="Coatomer_alpha_WD-assoc_reg"/>
</dbReference>
<evidence type="ECO:0000256" key="14">
    <source>
        <dbReference type="ARBA" id="ARBA00073979"/>
    </source>
</evidence>
<dbReference type="CDD" id="cd22948">
    <property type="entry name" value="Coatomer_WDAD_alpha"/>
    <property type="match status" value="1"/>
</dbReference>
<dbReference type="SMART" id="SM00320">
    <property type="entry name" value="WD40"/>
    <property type="match status" value="6"/>
</dbReference>
<feature type="repeat" description="WD" evidence="16">
    <location>
        <begin position="237"/>
        <end position="278"/>
    </location>
</feature>
<evidence type="ECO:0000256" key="9">
    <source>
        <dbReference type="ARBA" id="ARBA00023034"/>
    </source>
</evidence>
<dbReference type="GO" id="GO:0006891">
    <property type="term" value="P:intra-Golgi vesicle-mediated transport"/>
    <property type="evidence" value="ECO:0007669"/>
    <property type="project" value="TreeGrafter"/>
</dbReference>
<evidence type="ECO:0000256" key="12">
    <source>
        <dbReference type="ARBA" id="ARBA00057585"/>
    </source>
</evidence>
<reference evidence="19" key="1">
    <citation type="submission" date="2020-11" db="EMBL/GenBank/DDBJ databases">
        <authorList>
            <person name="Tran Van P."/>
        </authorList>
    </citation>
    <scope>NUCLEOTIDE SEQUENCE</scope>
</reference>
<dbReference type="PRINTS" id="PR00320">
    <property type="entry name" value="GPROTEINBRPT"/>
</dbReference>
<dbReference type="Proteomes" id="UP000678499">
    <property type="component" value="Unassembled WGS sequence"/>
</dbReference>
<evidence type="ECO:0000256" key="2">
    <source>
        <dbReference type="ARBA" id="ARBA00004347"/>
    </source>
</evidence>
<dbReference type="GO" id="GO:0000139">
    <property type="term" value="C:Golgi membrane"/>
    <property type="evidence" value="ECO:0007669"/>
    <property type="project" value="UniProtKB-SubCell"/>
</dbReference>
<dbReference type="InterPro" id="IPR056176">
    <property type="entry name" value="TPR_COPA_B"/>
</dbReference>
<evidence type="ECO:0000256" key="16">
    <source>
        <dbReference type="PROSITE-ProRule" id="PRU00221"/>
    </source>
</evidence>
<evidence type="ECO:0000256" key="8">
    <source>
        <dbReference type="ARBA" id="ARBA00022927"/>
    </source>
</evidence>
<dbReference type="GO" id="GO:0030126">
    <property type="term" value="C:COPI vesicle coat"/>
    <property type="evidence" value="ECO:0007669"/>
    <property type="project" value="TreeGrafter"/>
</dbReference>
<dbReference type="PROSITE" id="PS50294">
    <property type="entry name" value="WD_REPEATS_REGION"/>
    <property type="match status" value="4"/>
</dbReference>
<evidence type="ECO:0000256" key="15">
    <source>
        <dbReference type="ARBA" id="ARBA00081575"/>
    </source>
</evidence>
<evidence type="ECO:0000256" key="4">
    <source>
        <dbReference type="ARBA" id="ARBA00022490"/>
    </source>
</evidence>
<evidence type="ECO:0000313" key="20">
    <source>
        <dbReference type="Proteomes" id="UP000678499"/>
    </source>
</evidence>
<dbReference type="FunFam" id="1.25.40.470:FF:000002">
    <property type="entry name" value="Coatomer subunit alpha"/>
    <property type="match status" value="1"/>
</dbReference>
<dbReference type="InterPro" id="IPR036322">
    <property type="entry name" value="WD40_repeat_dom_sf"/>
</dbReference>
<dbReference type="SUPFAM" id="SSF50978">
    <property type="entry name" value="WD40 repeat-like"/>
    <property type="match status" value="1"/>
</dbReference>
<dbReference type="Pfam" id="PF00400">
    <property type="entry name" value="WD40"/>
    <property type="match status" value="4"/>
</dbReference>
<evidence type="ECO:0000256" key="11">
    <source>
        <dbReference type="ARBA" id="ARBA00024791"/>
    </source>
</evidence>